<keyword evidence="9" id="KW-0547">Nucleotide-binding</keyword>
<keyword evidence="7" id="KW-0328">Glycosyltransferase</keyword>
<evidence type="ECO:0000313" key="13">
    <source>
        <dbReference type="EMBL" id="GAG33867.1"/>
    </source>
</evidence>
<gene>
    <name evidence="13" type="ORF">S01H1_65028</name>
</gene>
<dbReference type="Pfam" id="PF01634">
    <property type="entry name" value="HisG"/>
    <property type="match status" value="1"/>
</dbReference>
<evidence type="ECO:0000256" key="1">
    <source>
        <dbReference type="ARBA" id="ARBA00000915"/>
    </source>
</evidence>
<dbReference type="GO" id="GO:0003879">
    <property type="term" value="F:ATP phosphoribosyltransferase activity"/>
    <property type="evidence" value="ECO:0007669"/>
    <property type="project" value="UniProtKB-EC"/>
</dbReference>
<dbReference type="AlphaFoldDB" id="X0XEN1"/>
<protein>
    <recommendedName>
        <fullName evidence="4">ATP phosphoribosyltransferase</fullName>
        <ecNumber evidence="4">2.4.2.17</ecNumber>
    </recommendedName>
</protein>
<evidence type="ECO:0000256" key="2">
    <source>
        <dbReference type="ARBA" id="ARBA00004496"/>
    </source>
</evidence>
<keyword evidence="6" id="KW-0028">Amino-acid biosynthesis</keyword>
<evidence type="ECO:0000256" key="10">
    <source>
        <dbReference type="ARBA" id="ARBA00022840"/>
    </source>
</evidence>
<keyword evidence="5" id="KW-0963">Cytoplasm</keyword>
<evidence type="ECO:0000256" key="3">
    <source>
        <dbReference type="ARBA" id="ARBA00004667"/>
    </source>
</evidence>
<evidence type="ECO:0000256" key="9">
    <source>
        <dbReference type="ARBA" id="ARBA00022741"/>
    </source>
</evidence>
<dbReference type="GO" id="GO:0005737">
    <property type="term" value="C:cytoplasm"/>
    <property type="evidence" value="ECO:0007669"/>
    <property type="project" value="UniProtKB-SubCell"/>
</dbReference>
<evidence type="ECO:0000256" key="8">
    <source>
        <dbReference type="ARBA" id="ARBA00022679"/>
    </source>
</evidence>
<evidence type="ECO:0000256" key="7">
    <source>
        <dbReference type="ARBA" id="ARBA00022676"/>
    </source>
</evidence>
<feature type="non-terminal residue" evidence="13">
    <location>
        <position position="1"/>
    </location>
</feature>
<dbReference type="NCBIfam" id="TIGR00070">
    <property type="entry name" value="hisG"/>
    <property type="match status" value="1"/>
</dbReference>
<dbReference type="PANTHER" id="PTHR21403:SF10">
    <property type="entry name" value="ATP PHOSPHORIBOSYLTRANSFERASE"/>
    <property type="match status" value="1"/>
</dbReference>
<dbReference type="InterPro" id="IPR013820">
    <property type="entry name" value="ATP_PRibTrfase_cat"/>
</dbReference>
<dbReference type="SUPFAM" id="SSF53850">
    <property type="entry name" value="Periplasmic binding protein-like II"/>
    <property type="match status" value="1"/>
</dbReference>
<comment type="caution">
    <text evidence="13">The sequence shown here is derived from an EMBL/GenBank/DDBJ whole genome shotgun (WGS) entry which is preliminary data.</text>
</comment>
<comment type="pathway">
    <text evidence="3">Amino-acid biosynthesis; L-histidine biosynthesis; L-histidine from 5-phospho-alpha-D-ribose 1-diphosphate: step 1/9.</text>
</comment>
<feature type="domain" description="ATP phosphoribosyltransferase catalytic" evidence="12">
    <location>
        <begin position="2"/>
        <end position="135"/>
    </location>
</feature>
<evidence type="ECO:0000256" key="5">
    <source>
        <dbReference type="ARBA" id="ARBA00022490"/>
    </source>
</evidence>
<evidence type="ECO:0000256" key="6">
    <source>
        <dbReference type="ARBA" id="ARBA00022605"/>
    </source>
</evidence>
<evidence type="ECO:0000256" key="11">
    <source>
        <dbReference type="ARBA" id="ARBA00023102"/>
    </source>
</evidence>
<keyword evidence="11" id="KW-0368">Histidine biosynthesis</keyword>
<reference evidence="13" key="1">
    <citation type="journal article" date="2014" name="Front. Microbiol.">
        <title>High frequency of phylogenetically diverse reductive dehalogenase-homologous genes in deep subseafloor sedimentary metagenomes.</title>
        <authorList>
            <person name="Kawai M."/>
            <person name="Futagami T."/>
            <person name="Toyoda A."/>
            <person name="Takaki Y."/>
            <person name="Nishi S."/>
            <person name="Hori S."/>
            <person name="Arai W."/>
            <person name="Tsubouchi T."/>
            <person name="Morono Y."/>
            <person name="Uchiyama I."/>
            <person name="Ito T."/>
            <person name="Fujiyama A."/>
            <person name="Inagaki F."/>
            <person name="Takami H."/>
        </authorList>
    </citation>
    <scope>NUCLEOTIDE SEQUENCE</scope>
    <source>
        <strain evidence="13">Expedition CK06-06</strain>
    </source>
</reference>
<comment type="subcellular location">
    <subcellularLocation>
        <location evidence="2">Cytoplasm</location>
    </subcellularLocation>
</comment>
<dbReference type="EC" id="2.4.2.17" evidence="4"/>
<dbReference type="InterPro" id="IPR001348">
    <property type="entry name" value="ATP_PRibTrfase_HisG"/>
</dbReference>
<dbReference type="InterPro" id="IPR018198">
    <property type="entry name" value="ATP_PRibTrfase_CS"/>
</dbReference>
<dbReference type="PANTHER" id="PTHR21403">
    <property type="entry name" value="ATP PHOSPHORIBOSYLTRANSFERASE ATP-PRTASE"/>
    <property type="match status" value="1"/>
</dbReference>
<dbReference type="GO" id="GO:0000105">
    <property type="term" value="P:L-histidine biosynthetic process"/>
    <property type="evidence" value="ECO:0007669"/>
    <property type="project" value="UniProtKB-UniPathway"/>
</dbReference>
<dbReference type="PROSITE" id="PS01316">
    <property type="entry name" value="ATP_P_PHORIBOSYLTR"/>
    <property type="match status" value="1"/>
</dbReference>
<organism evidence="13">
    <name type="scientific">marine sediment metagenome</name>
    <dbReference type="NCBI Taxonomy" id="412755"/>
    <lineage>
        <taxon>unclassified sequences</taxon>
        <taxon>metagenomes</taxon>
        <taxon>ecological metagenomes</taxon>
    </lineage>
</organism>
<name>X0XEN1_9ZZZZ</name>
<dbReference type="UniPathway" id="UPA00031">
    <property type="reaction ID" value="UER00006"/>
</dbReference>
<comment type="catalytic activity">
    <reaction evidence="1">
        <text>1-(5-phospho-beta-D-ribosyl)-ATP + diphosphate = 5-phospho-alpha-D-ribose 1-diphosphate + ATP</text>
        <dbReference type="Rhea" id="RHEA:18473"/>
        <dbReference type="ChEBI" id="CHEBI:30616"/>
        <dbReference type="ChEBI" id="CHEBI:33019"/>
        <dbReference type="ChEBI" id="CHEBI:58017"/>
        <dbReference type="ChEBI" id="CHEBI:73183"/>
        <dbReference type="EC" id="2.4.2.17"/>
    </reaction>
</comment>
<accession>X0XEN1</accession>
<evidence type="ECO:0000256" key="4">
    <source>
        <dbReference type="ARBA" id="ARBA00011946"/>
    </source>
</evidence>
<sequence>LILERGADVLELLDLEFGKCTLVVAVPETSTINSVDEVPALTRVATGFPNITRKYFEKLGKQVEVLEVSGTAELAPKLGLAQIIVDITSTGETLRKNNLRVIGSILESTSRLACNKIAYRTFEKQISELLARMRGGSE</sequence>
<evidence type="ECO:0000259" key="12">
    <source>
        <dbReference type="Pfam" id="PF01634"/>
    </source>
</evidence>
<proteinExistence type="predicted"/>
<keyword evidence="8" id="KW-0808">Transferase</keyword>
<dbReference type="EMBL" id="BARS01042904">
    <property type="protein sequence ID" value="GAG33867.1"/>
    <property type="molecule type" value="Genomic_DNA"/>
</dbReference>
<dbReference type="Gene3D" id="3.40.190.10">
    <property type="entry name" value="Periplasmic binding protein-like II"/>
    <property type="match status" value="1"/>
</dbReference>
<dbReference type="GO" id="GO:0005524">
    <property type="term" value="F:ATP binding"/>
    <property type="evidence" value="ECO:0007669"/>
    <property type="project" value="UniProtKB-KW"/>
</dbReference>
<keyword evidence="10" id="KW-0067">ATP-binding</keyword>